<evidence type="ECO:0000313" key="3">
    <source>
        <dbReference type="EMBL" id="CAH9120747.1"/>
    </source>
</evidence>
<organism evidence="3 4">
    <name type="scientific">Cuscuta epithymum</name>
    <dbReference type="NCBI Taxonomy" id="186058"/>
    <lineage>
        <taxon>Eukaryota</taxon>
        <taxon>Viridiplantae</taxon>
        <taxon>Streptophyta</taxon>
        <taxon>Embryophyta</taxon>
        <taxon>Tracheophyta</taxon>
        <taxon>Spermatophyta</taxon>
        <taxon>Magnoliopsida</taxon>
        <taxon>eudicotyledons</taxon>
        <taxon>Gunneridae</taxon>
        <taxon>Pentapetalae</taxon>
        <taxon>asterids</taxon>
        <taxon>lamiids</taxon>
        <taxon>Solanales</taxon>
        <taxon>Convolvulaceae</taxon>
        <taxon>Cuscuteae</taxon>
        <taxon>Cuscuta</taxon>
        <taxon>Cuscuta subgen. Cuscuta</taxon>
    </lineage>
</organism>
<keyword evidence="2" id="KW-1133">Transmembrane helix</keyword>
<feature type="compositionally biased region" description="Polar residues" evidence="1">
    <location>
        <begin position="64"/>
        <end position="85"/>
    </location>
</feature>
<evidence type="ECO:0000313" key="4">
    <source>
        <dbReference type="Proteomes" id="UP001152523"/>
    </source>
</evidence>
<keyword evidence="2" id="KW-0472">Membrane</keyword>
<feature type="transmembrane region" description="Helical" evidence="2">
    <location>
        <begin position="107"/>
        <end position="124"/>
    </location>
</feature>
<reference evidence="3" key="1">
    <citation type="submission" date="2022-07" db="EMBL/GenBank/DDBJ databases">
        <authorList>
            <person name="Macas J."/>
            <person name="Novak P."/>
            <person name="Neumann P."/>
        </authorList>
    </citation>
    <scope>NUCLEOTIDE SEQUENCE</scope>
</reference>
<accession>A0AAV0EFQ3</accession>
<evidence type="ECO:0000256" key="1">
    <source>
        <dbReference type="SAM" id="MobiDB-lite"/>
    </source>
</evidence>
<protein>
    <submittedName>
        <fullName evidence="3">Uncharacterized protein</fullName>
    </submittedName>
</protein>
<evidence type="ECO:0000256" key="2">
    <source>
        <dbReference type="SAM" id="Phobius"/>
    </source>
</evidence>
<name>A0AAV0EFQ3_9ASTE</name>
<gene>
    <name evidence="3" type="ORF">CEPIT_LOCUS23184</name>
</gene>
<sequence length="130" mass="14257">MLKQQLEEHLLKELLNLPVDILKPFAGTKGLITLNSWILYSLGKDGTKYTQYKSGAADSKSDVEPSSSQGSVGRKNTTVVGSQNFPLPDEEKNDIAAAEAARTAARAAADVCLIVFVISLWYIYKRLLNK</sequence>
<comment type="caution">
    <text evidence="3">The sequence shown here is derived from an EMBL/GenBank/DDBJ whole genome shotgun (WGS) entry which is preliminary data.</text>
</comment>
<dbReference type="AlphaFoldDB" id="A0AAV0EFQ3"/>
<keyword evidence="2" id="KW-0812">Transmembrane</keyword>
<feature type="region of interest" description="Disordered" evidence="1">
    <location>
        <begin position="54"/>
        <end position="90"/>
    </location>
</feature>
<proteinExistence type="predicted"/>
<dbReference type="Proteomes" id="UP001152523">
    <property type="component" value="Unassembled WGS sequence"/>
</dbReference>
<keyword evidence="4" id="KW-1185">Reference proteome</keyword>
<dbReference type="EMBL" id="CAMAPF010000915">
    <property type="protein sequence ID" value="CAH9120747.1"/>
    <property type="molecule type" value="Genomic_DNA"/>
</dbReference>